<dbReference type="InterPro" id="IPR050698">
    <property type="entry name" value="MBL"/>
</dbReference>
<dbReference type="InterPro" id="IPR036866">
    <property type="entry name" value="RibonucZ/Hydroxyglut_hydro"/>
</dbReference>
<organism evidence="4 5">
    <name type="scientific">Anaerohalosphaera lusitana</name>
    <dbReference type="NCBI Taxonomy" id="1936003"/>
    <lineage>
        <taxon>Bacteria</taxon>
        <taxon>Pseudomonadati</taxon>
        <taxon>Planctomycetota</taxon>
        <taxon>Phycisphaerae</taxon>
        <taxon>Sedimentisphaerales</taxon>
        <taxon>Anaerohalosphaeraceae</taxon>
        <taxon>Anaerohalosphaera</taxon>
    </lineage>
</organism>
<dbReference type="GO" id="GO:0004521">
    <property type="term" value="F:RNA endonuclease activity"/>
    <property type="evidence" value="ECO:0007669"/>
    <property type="project" value="TreeGrafter"/>
</dbReference>
<dbReference type="InterPro" id="IPR011108">
    <property type="entry name" value="RMMBL"/>
</dbReference>
<dbReference type="RefSeq" id="WP_146662859.1">
    <property type="nucleotide sequence ID" value="NZ_CP019791.1"/>
</dbReference>
<accession>A0A1U9NNZ4</accession>
<gene>
    <name evidence="4" type="ORF">STSP2_02425</name>
</gene>
<dbReference type="InterPro" id="IPR022712">
    <property type="entry name" value="Beta_Casp"/>
</dbReference>
<dbReference type="Pfam" id="PF10996">
    <property type="entry name" value="Beta-Casp"/>
    <property type="match status" value="1"/>
</dbReference>
<dbReference type="PANTHER" id="PTHR11203:SF37">
    <property type="entry name" value="INTEGRATOR COMPLEX SUBUNIT 11"/>
    <property type="match status" value="1"/>
</dbReference>
<dbReference type="CDD" id="cd16295">
    <property type="entry name" value="TTHA0252-CPSF-like_MBL-fold"/>
    <property type="match status" value="1"/>
</dbReference>
<name>A0A1U9NNZ4_9BACT</name>
<dbReference type="AlphaFoldDB" id="A0A1U9NNZ4"/>
<dbReference type="PANTHER" id="PTHR11203">
    <property type="entry name" value="CLEAVAGE AND POLYADENYLATION SPECIFICITY FACTOR FAMILY MEMBER"/>
    <property type="match status" value="1"/>
</dbReference>
<dbReference type="KEGG" id="alus:STSP2_02425"/>
<feature type="domain" description="Metallo-beta-lactamase" evidence="2">
    <location>
        <begin position="15"/>
        <end position="253"/>
    </location>
</feature>
<dbReference type="Gene3D" id="3.60.15.10">
    <property type="entry name" value="Ribonuclease Z/Hydroxyacylglutathione hydrolase-like"/>
    <property type="match status" value="1"/>
</dbReference>
<dbReference type="EC" id="3.1.-.-" evidence="4"/>
<dbReference type="Pfam" id="PF07521">
    <property type="entry name" value="RMMBL"/>
    <property type="match status" value="1"/>
</dbReference>
<keyword evidence="5" id="KW-1185">Reference proteome</keyword>
<dbReference type="Gene3D" id="3.40.50.10890">
    <property type="match status" value="1"/>
</dbReference>
<dbReference type="Proteomes" id="UP000189674">
    <property type="component" value="Chromosome"/>
</dbReference>
<keyword evidence="1 4" id="KW-0378">Hydrolase</keyword>
<feature type="domain" description="Beta-Casp" evidence="3">
    <location>
        <begin position="258"/>
        <end position="383"/>
    </location>
</feature>
<evidence type="ECO:0000259" key="3">
    <source>
        <dbReference type="SMART" id="SM01027"/>
    </source>
</evidence>
<evidence type="ECO:0000259" key="2">
    <source>
        <dbReference type="SMART" id="SM00849"/>
    </source>
</evidence>
<reference evidence="5" key="1">
    <citation type="submission" date="2017-02" db="EMBL/GenBank/DDBJ databases">
        <title>Comparative genomics and description of representatives of a novel lineage of planctomycetes thriving in anoxic sediments.</title>
        <authorList>
            <person name="Spring S."/>
            <person name="Bunk B."/>
            <person name="Sproer C."/>
        </authorList>
    </citation>
    <scope>NUCLEOTIDE SEQUENCE [LARGE SCALE GENOMIC DNA]</scope>
    <source>
        <strain evidence="5">ST-NAGAB-D1</strain>
    </source>
</reference>
<dbReference type="GO" id="GO:0016787">
    <property type="term" value="F:hydrolase activity"/>
    <property type="evidence" value="ECO:0007669"/>
    <property type="project" value="UniProtKB-KW"/>
</dbReference>
<dbReference type="Pfam" id="PF16661">
    <property type="entry name" value="Lactamase_B_6"/>
    <property type="match status" value="1"/>
</dbReference>
<evidence type="ECO:0000313" key="4">
    <source>
        <dbReference type="EMBL" id="AQT69236.1"/>
    </source>
</evidence>
<dbReference type="EMBL" id="CP019791">
    <property type="protein sequence ID" value="AQT69236.1"/>
    <property type="molecule type" value="Genomic_DNA"/>
</dbReference>
<dbReference type="STRING" id="1936003.STSP2_02425"/>
<protein>
    <submittedName>
        <fullName evidence="4">Ribonuclease</fullName>
        <ecNumber evidence="4">3.1.-.-</ecNumber>
    </submittedName>
</protein>
<dbReference type="SMART" id="SM00849">
    <property type="entry name" value="Lactamase_B"/>
    <property type="match status" value="1"/>
</dbReference>
<dbReference type="InterPro" id="IPR001279">
    <property type="entry name" value="Metallo-B-lactamas"/>
</dbReference>
<sequence length="469" mass="52115">MEAKVHFLGAAGNVTGSRHFLEVNGTRILIDCGLYQERHLRDRNWAPFPVPAHTIDAVLITHAHLDHCGLLPKLVEEGFKGKIYCNAATAEIAQIVLMDAGHLQEEDAAFKRKRHRKEGRKVDHPVIPLYTTADAEATIPLFSPVLYEEPVQIGEYVTATFHNAGHILGASTIKLKISDDDGENRTVLFSGDIGRGDRPIICDPAVFEHADYVFIESTYGDRVHEGTDDIKGNLADAINETYQKGGNIIVPSFSVERAQDVLYYLNELLLEDRIPPILAFVDSPMAVKVTDVFKKHPELYDDEMKELVARHESLFEFPGLQLVRTTKESKAINNIKGTVMVIAGSGMCTGGRVKHHLVQNIWRPESSVLFVGYQAVGTLGRSIVQGDNPVRILGQQYDVNATITRIHGFSGHADRDELLAWLKNLKTAPKQVFVIHGEEQSANSFADHVTQQTGWKTSVPQYDEVVTLT</sequence>
<dbReference type="SMART" id="SM01027">
    <property type="entry name" value="Beta-Casp"/>
    <property type="match status" value="1"/>
</dbReference>
<dbReference type="SUPFAM" id="SSF56281">
    <property type="entry name" value="Metallo-hydrolase/oxidoreductase"/>
    <property type="match status" value="1"/>
</dbReference>
<evidence type="ECO:0000313" key="5">
    <source>
        <dbReference type="Proteomes" id="UP000189674"/>
    </source>
</evidence>
<dbReference type="OrthoDB" id="9803916at2"/>
<evidence type="ECO:0000256" key="1">
    <source>
        <dbReference type="ARBA" id="ARBA00022801"/>
    </source>
</evidence>
<proteinExistence type="predicted"/>